<comment type="similarity">
    <text evidence="3">Belongs to the RTC5 family.</text>
</comment>
<dbReference type="SMART" id="SM00584">
    <property type="entry name" value="TLDc"/>
    <property type="match status" value="1"/>
</dbReference>
<accession>A0A1X7QY53</accession>
<dbReference type="GO" id="GO:0006979">
    <property type="term" value="P:response to oxidative stress"/>
    <property type="evidence" value="ECO:0007669"/>
    <property type="project" value="TreeGrafter"/>
</dbReference>
<reference evidence="7 8" key="1">
    <citation type="submission" date="2017-04" db="EMBL/GenBank/DDBJ databases">
        <authorList>
            <person name="Afonso C.L."/>
            <person name="Miller P.J."/>
            <person name="Scott M.A."/>
            <person name="Spackman E."/>
            <person name="Goraichik I."/>
            <person name="Dimitrov K.M."/>
            <person name="Suarez D.L."/>
            <person name="Swayne D.E."/>
        </authorList>
    </citation>
    <scope>NUCLEOTIDE SEQUENCE [LARGE SCALE GENOMIC DNA]</scope>
</reference>
<comment type="function">
    <text evidence="1">May be involved in a process influencing telomere capping.</text>
</comment>
<evidence type="ECO:0000313" key="7">
    <source>
        <dbReference type="EMBL" id="SMN18114.1"/>
    </source>
</evidence>
<dbReference type="Pfam" id="PF07534">
    <property type="entry name" value="TLD"/>
    <property type="match status" value="1"/>
</dbReference>
<keyword evidence="8" id="KW-1185">Reference proteome</keyword>
<dbReference type="GO" id="GO:0005737">
    <property type="term" value="C:cytoplasm"/>
    <property type="evidence" value="ECO:0007669"/>
    <property type="project" value="UniProtKB-SubCell"/>
</dbReference>
<evidence type="ECO:0000313" key="8">
    <source>
        <dbReference type="Proteomes" id="UP000196158"/>
    </source>
</evidence>
<proteinExistence type="inferred from homology"/>
<feature type="domain" description="TLDc" evidence="6">
    <location>
        <begin position="295"/>
        <end position="521"/>
    </location>
</feature>
<dbReference type="PROSITE" id="PS51886">
    <property type="entry name" value="TLDC"/>
    <property type="match status" value="1"/>
</dbReference>
<name>A0A1X7QY53_9SACH</name>
<dbReference type="PANTHER" id="PTHR23354:SF130">
    <property type="entry name" value="RESTRICTION OF TELOMERE CAPPING PROTEIN 5"/>
    <property type="match status" value="1"/>
</dbReference>
<protein>
    <recommendedName>
        <fullName evidence="4">Restriction of telomere capping protein 5</fullName>
    </recommendedName>
</protein>
<evidence type="ECO:0000256" key="2">
    <source>
        <dbReference type="ARBA" id="ARBA00004496"/>
    </source>
</evidence>
<dbReference type="STRING" id="1789683.A0A1X7QY53"/>
<gene>
    <name evidence="7" type="ORF">KASA_0Q05346G</name>
</gene>
<evidence type="ECO:0000256" key="1">
    <source>
        <dbReference type="ARBA" id="ARBA00002738"/>
    </source>
</evidence>
<evidence type="ECO:0000256" key="3">
    <source>
        <dbReference type="ARBA" id="ARBA00006731"/>
    </source>
</evidence>
<dbReference type="OrthoDB" id="289228at2759"/>
<dbReference type="AlphaFoldDB" id="A0A1X7QY53"/>
<dbReference type="GO" id="GO:0005634">
    <property type="term" value="C:nucleus"/>
    <property type="evidence" value="ECO:0007669"/>
    <property type="project" value="TreeGrafter"/>
</dbReference>
<evidence type="ECO:0000256" key="4">
    <source>
        <dbReference type="ARBA" id="ARBA00015163"/>
    </source>
</evidence>
<sequence length="573" mass="65738">MGQTSSTTESNTANDEQNATKIQNKYHNYTEIEDYFEKRAIRHLTTSEILSYGLSLNEKKDLKQTYPQTLLLERLHILQGNQLLTDIVLTIFKTLNNFPLINDSNEETSFGGVLKSIILLSPRCKKYIANRKFNIITLIYIALSKVNQKDNEVGERQLNESYKIQEVLDNYNNTNFEDITVSSEIMLQFITWLLTLQYIAPSNNCKLDYKITSEEWRAFENSAKCIIRSMNSFAFTSSSSRDNTFEISYEEYATVFKVIAPNILIGLENLVEHLLYSQKDLIESDHPLSNIEESKLLTKALFAQIITAVPKEINITKLQKLYIGRESGFSMRSLQSKVFKWVAPTIILISGMRITDDTEYGKSKNPRYKKFLEHYSKLRNEDQHLEECFQRKRKVTFAVYIKEPWKITNKSFFGGEHTTIIQLSPRQDICRANTSDIVFFNTVGGGIGIGNSQPIIKSKLEKYQPGNVSLTVDNALEFGAFRNVGYGGKVNPSMLQTEKDTLTNTYELRFIIQDIEVWGCGGEKELEEQIRQLQWEEKEAKRRQHVNLKSLGEDRALLEMAGLVGQHQSGGSM</sequence>
<evidence type="ECO:0000259" key="6">
    <source>
        <dbReference type="PROSITE" id="PS51886"/>
    </source>
</evidence>
<organism evidence="7 8">
    <name type="scientific">Maudiozyma saulgeensis</name>
    <dbReference type="NCBI Taxonomy" id="1789683"/>
    <lineage>
        <taxon>Eukaryota</taxon>
        <taxon>Fungi</taxon>
        <taxon>Dikarya</taxon>
        <taxon>Ascomycota</taxon>
        <taxon>Saccharomycotina</taxon>
        <taxon>Saccharomycetes</taxon>
        <taxon>Saccharomycetales</taxon>
        <taxon>Saccharomycetaceae</taxon>
        <taxon>Maudiozyma</taxon>
    </lineage>
</organism>
<dbReference type="PANTHER" id="PTHR23354">
    <property type="entry name" value="NUCLEOLAR PROTEIN 7/ESTROGEN RECEPTOR COACTIVATOR-RELATED"/>
    <property type="match status" value="1"/>
</dbReference>
<evidence type="ECO:0000256" key="5">
    <source>
        <dbReference type="ARBA" id="ARBA00022490"/>
    </source>
</evidence>
<dbReference type="Proteomes" id="UP000196158">
    <property type="component" value="Unassembled WGS sequence"/>
</dbReference>
<dbReference type="EMBL" id="FXLY01000002">
    <property type="protein sequence ID" value="SMN18114.1"/>
    <property type="molecule type" value="Genomic_DNA"/>
</dbReference>
<keyword evidence="5" id="KW-0963">Cytoplasm</keyword>
<dbReference type="InterPro" id="IPR006571">
    <property type="entry name" value="TLDc_dom"/>
</dbReference>
<comment type="subcellular location">
    <subcellularLocation>
        <location evidence="2">Cytoplasm</location>
    </subcellularLocation>
</comment>